<dbReference type="InterPro" id="IPR021457">
    <property type="entry name" value="DUF3108"/>
</dbReference>
<keyword evidence="3" id="KW-1185">Reference proteome</keyword>
<evidence type="ECO:0000313" key="3">
    <source>
        <dbReference type="Proteomes" id="UP001371218"/>
    </source>
</evidence>
<comment type="caution">
    <text evidence="2">The sequence shown here is derived from an EMBL/GenBank/DDBJ whole genome shotgun (WGS) entry which is preliminary data.</text>
</comment>
<evidence type="ECO:0000256" key="1">
    <source>
        <dbReference type="SAM" id="MobiDB-lite"/>
    </source>
</evidence>
<protein>
    <submittedName>
        <fullName evidence="2">DUF3108 domain-containing protein</fullName>
    </submittedName>
</protein>
<gene>
    <name evidence="2" type="ORF">AACH06_13700</name>
</gene>
<organism evidence="2 3">
    <name type="scientific">Ideonella lacteola</name>
    <dbReference type="NCBI Taxonomy" id="2984193"/>
    <lineage>
        <taxon>Bacteria</taxon>
        <taxon>Pseudomonadati</taxon>
        <taxon>Pseudomonadota</taxon>
        <taxon>Betaproteobacteria</taxon>
        <taxon>Burkholderiales</taxon>
        <taxon>Sphaerotilaceae</taxon>
        <taxon>Ideonella</taxon>
    </lineage>
</organism>
<feature type="compositionally biased region" description="Pro residues" evidence="1">
    <location>
        <begin position="68"/>
        <end position="77"/>
    </location>
</feature>
<dbReference type="Proteomes" id="UP001371218">
    <property type="component" value="Unassembled WGS sequence"/>
</dbReference>
<accession>A0ABU9BSQ3</accession>
<dbReference type="Pfam" id="PF11306">
    <property type="entry name" value="DUF3108"/>
    <property type="match status" value="1"/>
</dbReference>
<proteinExistence type="predicted"/>
<dbReference type="PANTHER" id="PTHR48125">
    <property type="entry name" value="LP07818P1"/>
    <property type="match status" value="1"/>
</dbReference>
<dbReference type="EMBL" id="JBBUTG010000007">
    <property type="protein sequence ID" value="MEK8031877.1"/>
    <property type="molecule type" value="Genomic_DNA"/>
</dbReference>
<name>A0ABU9BSQ3_9BURK</name>
<dbReference type="PANTHER" id="PTHR48125:SF10">
    <property type="entry name" value="OS12G0136300 PROTEIN"/>
    <property type="match status" value="1"/>
</dbReference>
<sequence>MPGGRSSRARVARRVAWWALLWCVTVAHWWLAAQLPDSHYGEGWADEAPKPIDVAFVRELAVTAPPTFAAPPPPPSPVRAAAPAPEPAASAASGAAATPAPASAPAPEALQLAEAASSPARIASAVLPAPEAEPAQATASAASAASAVTPAASAPATPTSSAVAFDWPPSTRLSYVLTGDYRGPLYGTAQVEWLRDGSHYQVRLQVSVPPVVSRRMLSDGVIGPQGLSPRRYDEETEVTLRETRRLTVLFEPDRIQLANGKVNDPLPGVQDSASQFVQMTWLFLTRPELLQVGKSVEFPLALPRRVGQWTYDITEQVELNLPFGTVQAFHLYPRPANKRPNELIVETWVAPSLQYLPVKIVIRQDTESYIELNLKSAPLQAAAPAPAASGPGRIVR</sequence>
<evidence type="ECO:0000313" key="2">
    <source>
        <dbReference type="EMBL" id="MEK8031877.1"/>
    </source>
</evidence>
<feature type="region of interest" description="Disordered" evidence="1">
    <location>
        <begin position="66"/>
        <end position="107"/>
    </location>
</feature>
<feature type="compositionally biased region" description="Low complexity" evidence="1">
    <location>
        <begin position="78"/>
        <end position="107"/>
    </location>
</feature>
<dbReference type="RefSeq" id="WP_341426275.1">
    <property type="nucleotide sequence ID" value="NZ_JBBUTG010000007.1"/>
</dbReference>
<reference evidence="2 3" key="1">
    <citation type="submission" date="2024-04" db="EMBL/GenBank/DDBJ databases">
        <title>Novel species of the genus Ideonella isolated from streams.</title>
        <authorList>
            <person name="Lu H."/>
        </authorList>
    </citation>
    <scope>NUCLEOTIDE SEQUENCE [LARGE SCALE GENOMIC DNA]</scope>
    <source>
        <strain evidence="2 3">DXS29W</strain>
    </source>
</reference>